<keyword evidence="2" id="KW-1185">Reference proteome</keyword>
<name>A0A385DP60_9CAUD</name>
<evidence type="ECO:0000313" key="2">
    <source>
        <dbReference type="Proteomes" id="UP000264086"/>
    </source>
</evidence>
<dbReference type="InterPro" id="IPR055639">
    <property type="entry name" value="DUF7215"/>
</dbReference>
<dbReference type="Proteomes" id="UP000264086">
    <property type="component" value="Segment"/>
</dbReference>
<sequence>MSEDEFYAFLAWLADPESDPALVLAVEERYGVRL</sequence>
<proteinExistence type="predicted"/>
<dbReference type="RefSeq" id="YP_010055091.1">
    <property type="nucleotide sequence ID" value="NC_054661.1"/>
</dbReference>
<evidence type="ECO:0000313" key="1">
    <source>
        <dbReference type="EMBL" id="AXQ61094.1"/>
    </source>
</evidence>
<organism evidence="1 2">
    <name type="scientific">Streptomyces phage Hank144</name>
    <dbReference type="NCBI Taxonomy" id="2301573"/>
    <lineage>
        <taxon>Viruses</taxon>
        <taxon>Duplodnaviria</taxon>
        <taxon>Heunggongvirae</taxon>
        <taxon>Uroviricota</taxon>
        <taxon>Caudoviricetes</taxon>
        <taxon>Arquatrovirinae</taxon>
        <taxon>Janusvirus</taxon>
        <taxon>Janusvirus hank144</taxon>
    </lineage>
</organism>
<dbReference type="KEGG" id="vg:64471014"/>
<protein>
    <submittedName>
        <fullName evidence="1">Uncharacterized protein</fullName>
    </submittedName>
</protein>
<gene>
    <name evidence="1" type="primary">39</name>
    <name evidence="1" type="ORF">SEA_HANK144_39</name>
</gene>
<dbReference type="EMBL" id="MH669004">
    <property type="protein sequence ID" value="AXQ61094.1"/>
    <property type="molecule type" value="Genomic_DNA"/>
</dbReference>
<accession>A0A385DP60</accession>
<dbReference type="GeneID" id="64471014"/>
<reference evidence="1 2" key="1">
    <citation type="submission" date="2018-07" db="EMBL/GenBank/DDBJ databases">
        <authorList>
            <person name="Amani N.Z."/>
            <person name="Ambroziak M.E."/>
            <person name="Biju A."/>
            <person name="Bushnell W."/>
            <person name="Calia C.N."/>
            <person name="Chen Y.J."/>
            <person name="Hill L.T."/>
            <person name="Karpinska S."/>
            <person name="Martinez K.C."/>
            <person name="Medwid J.R."/>
            <person name="Nguyen C."/>
            <person name="Oliver A."/>
            <person name="Pham J.P."/>
            <person name="Ramsey M.R."/>
            <person name="Ravi S."/>
            <person name="Sardina J.R."/>
            <person name="Senecal S.L."/>
            <person name="Sheen J."/>
            <person name="Shende N.V."/>
            <person name="Shi C.Y."/>
            <person name="Stuart L.C."/>
            <person name="Vu L."/>
            <person name="Wang L.Q."/>
            <person name="West L.J."/>
            <person name="Westgaard A.C."/>
            <person name="Liu R.B."/>
            <person name="Pierce E.C."/>
            <person name="Mohan S."/>
            <person name="Pogliano J."/>
            <person name="Delesalle V.A."/>
            <person name="Garlena R.A."/>
            <person name="Russell D.A."/>
            <person name="Pope W.H."/>
            <person name="Jacobs-Sera D."/>
            <person name="Hatfull G.F."/>
        </authorList>
    </citation>
    <scope>NUCLEOTIDE SEQUENCE [LARGE SCALE GENOMIC DNA]</scope>
</reference>
<dbReference type="Pfam" id="PF23852">
    <property type="entry name" value="DUF7215"/>
    <property type="match status" value="1"/>
</dbReference>